<reference evidence="4" key="3">
    <citation type="submission" date="2020-12" db="UniProtKB">
        <authorList>
            <consortium name="EnsemblPlants"/>
        </authorList>
    </citation>
    <scope>IDENTIFICATION</scope>
</reference>
<dbReference type="OMA" id="NKQDIGT"/>
<dbReference type="RefSeq" id="XP_073388857.1">
    <property type="nucleotide sequence ID" value="XM_073532756.1"/>
</dbReference>
<dbReference type="Gramene" id="Pp3c3_21060V3.9">
    <property type="protein sequence ID" value="Pp3c3_21060V3.9"/>
    <property type="gene ID" value="Pp3c3_21060"/>
</dbReference>
<dbReference type="RefSeq" id="XP_024371556.1">
    <property type="nucleotide sequence ID" value="XM_024515788.2"/>
</dbReference>
<dbReference type="Gramene" id="Pp3c3_21060V3.12">
    <property type="protein sequence ID" value="Pp3c3_21060V3.12"/>
    <property type="gene ID" value="Pp3c3_21060"/>
</dbReference>
<dbReference type="KEGG" id="ppp:112280364"/>
<dbReference type="FunCoup" id="A0A7I4DFB2">
    <property type="interactions" value="696"/>
</dbReference>
<dbReference type="GeneID" id="112280364"/>
<organism evidence="4 5">
    <name type="scientific">Physcomitrium patens</name>
    <name type="common">Spreading-leaved earth moss</name>
    <name type="synonym">Physcomitrella patens</name>
    <dbReference type="NCBI Taxonomy" id="3218"/>
    <lineage>
        <taxon>Eukaryota</taxon>
        <taxon>Viridiplantae</taxon>
        <taxon>Streptophyta</taxon>
        <taxon>Embryophyta</taxon>
        <taxon>Bryophyta</taxon>
        <taxon>Bryophytina</taxon>
        <taxon>Bryopsida</taxon>
        <taxon>Funariidae</taxon>
        <taxon>Funariales</taxon>
        <taxon>Funariaceae</taxon>
        <taxon>Physcomitrium</taxon>
    </lineage>
</organism>
<reference evidence="4 5" key="1">
    <citation type="journal article" date="2008" name="Science">
        <title>The Physcomitrella genome reveals evolutionary insights into the conquest of land by plants.</title>
        <authorList>
            <person name="Rensing S."/>
            <person name="Lang D."/>
            <person name="Zimmer A."/>
            <person name="Terry A."/>
            <person name="Salamov A."/>
            <person name="Shapiro H."/>
            <person name="Nishiyama T."/>
            <person name="Perroud P.-F."/>
            <person name="Lindquist E."/>
            <person name="Kamisugi Y."/>
            <person name="Tanahashi T."/>
            <person name="Sakakibara K."/>
            <person name="Fujita T."/>
            <person name="Oishi K."/>
            <person name="Shin-I T."/>
            <person name="Kuroki Y."/>
            <person name="Toyoda A."/>
            <person name="Suzuki Y."/>
            <person name="Hashimoto A."/>
            <person name="Yamaguchi K."/>
            <person name="Sugano A."/>
            <person name="Kohara Y."/>
            <person name="Fujiyama A."/>
            <person name="Anterola A."/>
            <person name="Aoki S."/>
            <person name="Ashton N."/>
            <person name="Barbazuk W.B."/>
            <person name="Barker E."/>
            <person name="Bennetzen J."/>
            <person name="Bezanilla M."/>
            <person name="Blankenship R."/>
            <person name="Cho S.H."/>
            <person name="Dutcher S."/>
            <person name="Estelle M."/>
            <person name="Fawcett J.A."/>
            <person name="Gundlach H."/>
            <person name="Hanada K."/>
            <person name="Heyl A."/>
            <person name="Hicks K.A."/>
            <person name="Hugh J."/>
            <person name="Lohr M."/>
            <person name="Mayer K."/>
            <person name="Melkozernov A."/>
            <person name="Murata T."/>
            <person name="Nelson D."/>
            <person name="Pils B."/>
            <person name="Prigge M."/>
            <person name="Reiss B."/>
            <person name="Renner T."/>
            <person name="Rombauts S."/>
            <person name="Rushton P."/>
            <person name="Sanderfoot A."/>
            <person name="Schween G."/>
            <person name="Shiu S.-H."/>
            <person name="Stueber K."/>
            <person name="Theodoulou F.L."/>
            <person name="Tu H."/>
            <person name="Van de Peer Y."/>
            <person name="Verrier P.J."/>
            <person name="Waters E."/>
            <person name="Wood A."/>
            <person name="Yang L."/>
            <person name="Cove D."/>
            <person name="Cuming A."/>
            <person name="Hasebe M."/>
            <person name="Lucas S."/>
            <person name="Mishler D.B."/>
            <person name="Reski R."/>
            <person name="Grigoriev I."/>
            <person name="Quatrano R.S."/>
            <person name="Boore J.L."/>
        </authorList>
    </citation>
    <scope>NUCLEOTIDE SEQUENCE [LARGE SCALE GENOMIC DNA]</scope>
    <source>
        <strain evidence="4 5">cv. Gransden 2004</strain>
    </source>
</reference>
<evidence type="ECO:0000313" key="5">
    <source>
        <dbReference type="Proteomes" id="UP000006727"/>
    </source>
</evidence>
<dbReference type="Gramene" id="Pp3c3_21060V3.15">
    <property type="protein sequence ID" value="Pp3c3_21060V3.15"/>
    <property type="gene ID" value="Pp3c3_21060"/>
</dbReference>
<evidence type="ECO:0000256" key="1">
    <source>
        <dbReference type="ARBA" id="ARBA00007945"/>
    </source>
</evidence>
<dbReference type="RefSeq" id="XP_073388858.1">
    <property type="nucleotide sequence ID" value="XM_073532757.1"/>
</dbReference>
<accession>A0A7I4DFB2</accession>
<reference evidence="4 5" key="2">
    <citation type="journal article" date="2018" name="Plant J.">
        <title>The Physcomitrella patens chromosome-scale assembly reveals moss genome structure and evolution.</title>
        <authorList>
            <person name="Lang D."/>
            <person name="Ullrich K.K."/>
            <person name="Murat F."/>
            <person name="Fuchs J."/>
            <person name="Jenkins J."/>
            <person name="Haas F.B."/>
            <person name="Piednoel M."/>
            <person name="Gundlach H."/>
            <person name="Van Bel M."/>
            <person name="Meyberg R."/>
            <person name="Vives C."/>
            <person name="Morata J."/>
            <person name="Symeonidi A."/>
            <person name="Hiss M."/>
            <person name="Muchero W."/>
            <person name="Kamisugi Y."/>
            <person name="Saleh O."/>
            <person name="Blanc G."/>
            <person name="Decker E.L."/>
            <person name="van Gessel N."/>
            <person name="Grimwood J."/>
            <person name="Hayes R.D."/>
            <person name="Graham S.W."/>
            <person name="Gunter L.E."/>
            <person name="McDaniel S.F."/>
            <person name="Hoernstein S.N.W."/>
            <person name="Larsson A."/>
            <person name="Li F.W."/>
            <person name="Perroud P.F."/>
            <person name="Phillips J."/>
            <person name="Ranjan P."/>
            <person name="Rokshar D.S."/>
            <person name="Rothfels C.J."/>
            <person name="Schneider L."/>
            <person name="Shu S."/>
            <person name="Stevenson D.W."/>
            <person name="Thummler F."/>
            <person name="Tillich M."/>
            <person name="Villarreal Aguilar J.C."/>
            <person name="Widiez T."/>
            <person name="Wong G.K."/>
            <person name="Wymore A."/>
            <person name="Zhang Y."/>
            <person name="Zimmer A.D."/>
            <person name="Quatrano R.S."/>
            <person name="Mayer K.F.X."/>
            <person name="Goodstein D."/>
            <person name="Casacuberta J.M."/>
            <person name="Vandepoele K."/>
            <person name="Reski R."/>
            <person name="Cuming A.C."/>
            <person name="Tuskan G.A."/>
            <person name="Maumus F."/>
            <person name="Salse J."/>
            <person name="Schmutz J."/>
            <person name="Rensing S.A."/>
        </authorList>
    </citation>
    <scope>NUCLEOTIDE SEQUENCE [LARGE SCALE GENOMIC DNA]</scope>
    <source>
        <strain evidence="4 5">cv. Gransden 2004</strain>
    </source>
</reference>
<protein>
    <recommendedName>
        <fullName evidence="3">SS18 N-terminal domain-containing protein</fullName>
    </recommendedName>
</protein>
<name>A0A7I4DFB2_PHYPA</name>
<dbReference type="RefSeq" id="XP_024371554.1">
    <property type="nucleotide sequence ID" value="XM_024515786.2"/>
</dbReference>
<dbReference type="EnsemblPlants" id="Pp3c3_21060V3.8">
    <property type="protein sequence ID" value="Pp3c3_21060V3.8"/>
    <property type="gene ID" value="Pp3c3_21060"/>
</dbReference>
<dbReference type="Gramene" id="Pp3c3_21060V3.10">
    <property type="protein sequence ID" value="Pp3c3_21060V3.10"/>
    <property type="gene ID" value="Pp3c3_21060"/>
</dbReference>
<evidence type="ECO:0000259" key="3">
    <source>
        <dbReference type="Pfam" id="PF05030"/>
    </source>
</evidence>
<evidence type="ECO:0000256" key="2">
    <source>
        <dbReference type="SAM" id="MobiDB-lite"/>
    </source>
</evidence>
<dbReference type="InterPro" id="IPR007726">
    <property type="entry name" value="SS18_N"/>
</dbReference>
<evidence type="ECO:0000313" key="4">
    <source>
        <dbReference type="EnsemblPlants" id="Pp3c3_21060V3.12"/>
    </source>
</evidence>
<dbReference type="EnsemblPlants" id="Pp3c3_21060V3.9">
    <property type="protein sequence ID" value="Pp3c3_21060V3.9"/>
    <property type="gene ID" value="Pp3c3_21060"/>
</dbReference>
<dbReference type="EMBL" id="ABEU02000003">
    <property type="status" value="NOT_ANNOTATED_CDS"/>
    <property type="molecule type" value="Genomic_DNA"/>
</dbReference>
<sequence>MMQHMATYASSNITTELIQKYLDENKQLILAILDNQNLGKLNECATRYQAKLQQNLMYLAAIADAQPQGPSSQMPAPAPAPTMQPAQQYMQQQQQLRMMSQQNSMIPSYLQHSQQASQQNFYSQQSLLSGGGGSIHMMSTDRGIGGNGSQASPGYSDGGRDQSQMGLAMQGDMHGGNGTDLGCSSPLGHRGDGGNGHGQGTDDSEASYLKGSDGSSLN</sequence>
<comment type="similarity">
    <text evidence="1">Belongs to the SS18 family.</text>
</comment>
<dbReference type="Gramene" id="Pp3c3_21060V3.11">
    <property type="protein sequence ID" value="Pp3c3_21060V3.11"/>
    <property type="gene ID" value="Pp3c3_21060"/>
</dbReference>
<gene>
    <name evidence="4" type="primary">LOC112280364</name>
</gene>
<dbReference type="EnsemblPlants" id="Pp3c3_21060V3.15">
    <property type="protein sequence ID" value="Pp3c3_21060V3.15"/>
    <property type="gene ID" value="Pp3c3_21060"/>
</dbReference>
<feature type="region of interest" description="Disordered" evidence="2">
    <location>
        <begin position="125"/>
        <end position="218"/>
    </location>
</feature>
<dbReference type="OrthoDB" id="10265171at2759"/>
<feature type="domain" description="SS18 N-terminal" evidence="3">
    <location>
        <begin position="12"/>
        <end position="67"/>
    </location>
</feature>
<dbReference type="EnsemblPlants" id="Pp3c3_21060V3.10">
    <property type="protein sequence ID" value="Pp3c3_21060V3.10"/>
    <property type="gene ID" value="Pp3c3_21060"/>
</dbReference>
<dbReference type="EnsemblPlants" id="Pp3c3_21060V3.11">
    <property type="protein sequence ID" value="Pp3c3_21060V3.11"/>
    <property type="gene ID" value="Pp3c3_21060"/>
</dbReference>
<dbReference type="Proteomes" id="UP000006727">
    <property type="component" value="Chromosome 3"/>
</dbReference>
<keyword evidence="5" id="KW-1185">Reference proteome</keyword>
<dbReference type="AlphaFoldDB" id="A0A7I4DFB2"/>
<dbReference type="Pfam" id="PF05030">
    <property type="entry name" value="SSXT"/>
    <property type="match status" value="1"/>
</dbReference>
<dbReference type="RefSeq" id="XP_024371557.1">
    <property type="nucleotide sequence ID" value="XM_024515789.2"/>
</dbReference>
<dbReference type="RefSeq" id="XP_024371544.1">
    <property type="nucleotide sequence ID" value="XM_024515776.2"/>
</dbReference>
<dbReference type="Gramene" id="Pp3c3_21060V3.8">
    <property type="protein sequence ID" value="Pp3c3_21060V3.8"/>
    <property type="gene ID" value="Pp3c3_21060"/>
</dbReference>
<dbReference type="EnsemblPlants" id="Pp3c3_21060V3.12">
    <property type="protein sequence ID" value="Pp3c3_21060V3.12"/>
    <property type="gene ID" value="Pp3c3_21060"/>
</dbReference>
<dbReference type="RefSeq" id="XP_024371555.1">
    <property type="nucleotide sequence ID" value="XM_024515787.2"/>
</dbReference>
<proteinExistence type="inferred from homology"/>